<organism evidence="2 3">
    <name type="scientific">Fragilariopsis cylindrus CCMP1102</name>
    <dbReference type="NCBI Taxonomy" id="635003"/>
    <lineage>
        <taxon>Eukaryota</taxon>
        <taxon>Sar</taxon>
        <taxon>Stramenopiles</taxon>
        <taxon>Ochrophyta</taxon>
        <taxon>Bacillariophyta</taxon>
        <taxon>Bacillariophyceae</taxon>
        <taxon>Bacillariophycidae</taxon>
        <taxon>Bacillariales</taxon>
        <taxon>Bacillariaceae</taxon>
        <taxon>Fragilariopsis</taxon>
    </lineage>
</organism>
<dbReference type="Proteomes" id="UP000095751">
    <property type="component" value="Unassembled WGS sequence"/>
</dbReference>
<dbReference type="AlphaFoldDB" id="A0A1E7FH33"/>
<dbReference type="InParanoid" id="A0A1E7FH33"/>
<evidence type="ECO:0000313" key="2">
    <source>
        <dbReference type="EMBL" id="OEU17457.1"/>
    </source>
</evidence>
<evidence type="ECO:0000313" key="3">
    <source>
        <dbReference type="Proteomes" id="UP000095751"/>
    </source>
</evidence>
<accession>A0A1E7FH33</accession>
<reference evidence="2 3" key="1">
    <citation type="submission" date="2016-09" db="EMBL/GenBank/DDBJ databases">
        <title>Extensive genetic diversity and differential bi-allelic expression allows diatom success in the polar Southern Ocean.</title>
        <authorList>
            <consortium name="DOE Joint Genome Institute"/>
            <person name="Mock T."/>
            <person name="Otillar R.P."/>
            <person name="Strauss J."/>
            <person name="Dupont C."/>
            <person name="Frickenhaus S."/>
            <person name="Maumus F."/>
            <person name="Mcmullan M."/>
            <person name="Sanges R."/>
            <person name="Schmutz J."/>
            <person name="Toseland A."/>
            <person name="Valas R."/>
            <person name="Veluchamy A."/>
            <person name="Ward B.J."/>
            <person name="Allen A."/>
            <person name="Barry K."/>
            <person name="Falciatore A."/>
            <person name="Ferrante M."/>
            <person name="Fortunato A.E."/>
            <person name="Gloeckner G."/>
            <person name="Gruber A."/>
            <person name="Hipkin R."/>
            <person name="Janech M."/>
            <person name="Kroth P."/>
            <person name="Leese F."/>
            <person name="Lindquist E."/>
            <person name="Lyon B.R."/>
            <person name="Martin J."/>
            <person name="Mayer C."/>
            <person name="Parker M."/>
            <person name="Quesneville H."/>
            <person name="Raymond J."/>
            <person name="Uhlig C."/>
            <person name="Valentin K.U."/>
            <person name="Worden A.Z."/>
            <person name="Armbrust E.V."/>
            <person name="Bowler C."/>
            <person name="Green B."/>
            <person name="Moulton V."/>
            <person name="Van Oosterhout C."/>
            <person name="Grigoriev I."/>
        </authorList>
    </citation>
    <scope>NUCLEOTIDE SEQUENCE [LARGE SCALE GENOMIC DNA]</scope>
    <source>
        <strain evidence="2 3">CCMP1102</strain>
    </source>
</reference>
<feature type="region of interest" description="Disordered" evidence="1">
    <location>
        <begin position="151"/>
        <end position="187"/>
    </location>
</feature>
<sequence>MQQEYVVAEWQLSALDSRQWERLHAPIGLAVAVRHISAYEIPSDHRLQQQQIVRDEIQIKKDDDDDDNNDDEKQLLHQQKGERMLVVEEKAPVASTTLTMMISEQEEKEDIKTVDISHEDLSCDVREGELGEAERGINPLVSFVTTPTKKKKTIVNERRSEAPEEAVENNNMLHSDGDSGNNDNNDKKVVTTEEENKHEMILLSEKKSNDIGENSPIHTEEKLETQAEGNTIDIEVPVLVSSDSEPEDSIIIAAIGPSVSSSTEEYDIYDDKVEEGTYNYLLNRPIDDNDVSSSDTLGLWLHDDDITVAASNVSPDCKKRTVSRITREIKQNKQPSRKETSTYVLETAALQEILLNFPDDDHRAILSQLMIMANARDEVSRTNIAFQVKDSLLNTIEKHEMEIDSNKAVKLIFHLARLKKPHRSLFGKSLFKAMSTLFKRTEKLKEEYKKEKKELLLDQERRQPQPKRINNIDRQETTDGVGISVESIRS</sequence>
<proteinExistence type="predicted"/>
<feature type="region of interest" description="Disordered" evidence="1">
    <location>
        <begin position="453"/>
        <end position="490"/>
    </location>
</feature>
<dbReference type="OrthoDB" id="49458at2759"/>
<feature type="compositionally biased region" description="Basic and acidic residues" evidence="1">
    <location>
        <begin position="453"/>
        <end position="463"/>
    </location>
</feature>
<name>A0A1E7FH33_9STRA</name>
<gene>
    <name evidence="2" type="ORF">FRACYDRAFT_237875</name>
</gene>
<dbReference type="KEGG" id="fcy:FRACYDRAFT_237875"/>
<keyword evidence="3" id="KW-1185">Reference proteome</keyword>
<protein>
    <submittedName>
        <fullName evidence="2">Uncharacterized protein</fullName>
    </submittedName>
</protein>
<evidence type="ECO:0000256" key="1">
    <source>
        <dbReference type="SAM" id="MobiDB-lite"/>
    </source>
</evidence>
<dbReference type="EMBL" id="KV784357">
    <property type="protein sequence ID" value="OEU17457.1"/>
    <property type="molecule type" value="Genomic_DNA"/>
</dbReference>